<organism evidence="12 13">
    <name type="scientific">Oceanibaculum indicum</name>
    <dbReference type="NCBI Taxonomy" id="526216"/>
    <lineage>
        <taxon>Bacteria</taxon>
        <taxon>Pseudomonadati</taxon>
        <taxon>Pseudomonadota</taxon>
        <taxon>Alphaproteobacteria</taxon>
        <taxon>Rhodospirillales</taxon>
        <taxon>Oceanibaculaceae</taxon>
        <taxon>Oceanibaculum</taxon>
    </lineage>
</organism>
<dbReference type="EMBL" id="RBIG01000003">
    <property type="protein sequence ID" value="RKQ68532.1"/>
    <property type="molecule type" value="Genomic_DNA"/>
</dbReference>
<comment type="caution">
    <text evidence="12">The sequence shown here is derived from an EMBL/GenBank/DDBJ whole genome shotgun (WGS) entry which is preliminary data.</text>
</comment>
<name>A0A420WC95_9PROT</name>
<evidence type="ECO:0000256" key="3">
    <source>
        <dbReference type="ARBA" id="ARBA00020170"/>
    </source>
</evidence>
<dbReference type="Gene3D" id="3.40.50.300">
    <property type="entry name" value="P-loop containing nucleotide triphosphate hydrolases"/>
    <property type="match status" value="1"/>
</dbReference>
<dbReference type="NCBIfam" id="TIGR00611">
    <property type="entry name" value="recf"/>
    <property type="match status" value="1"/>
</dbReference>
<dbReference type="InterPro" id="IPR018078">
    <property type="entry name" value="DNA-binding_RecF_CS"/>
</dbReference>
<dbReference type="SUPFAM" id="SSF52540">
    <property type="entry name" value="P-loop containing nucleoside triphosphate hydrolases"/>
    <property type="match status" value="1"/>
</dbReference>
<dbReference type="PROSITE" id="PS00618">
    <property type="entry name" value="RECF_2"/>
    <property type="match status" value="1"/>
</dbReference>
<evidence type="ECO:0000256" key="7">
    <source>
        <dbReference type="ARBA" id="ARBA00022840"/>
    </source>
</evidence>
<comment type="similarity">
    <text evidence="2 9 10">Belongs to the RecF family.</text>
</comment>
<keyword evidence="6 9" id="KW-0547">Nucleotide-binding</keyword>
<dbReference type="GO" id="GO:0003697">
    <property type="term" value="F:single-stranded DNA binding"/>
    <property type="evidence" value="ECO:0007669"/>
    <property type="project" value="UniProtKB-UniRule"/>
</dbReference>
<keyword evidence="4 9" id="KW-0963">Cytoplasm</keyword>
<dbReference type="Pfam" id="PF02463">
    <property type="entry name" value="SMC_N"/>
    <property type="match status" value="1"/>
</dbReference>
<dbReference type="InterPro" id="IPR001238">
    <property type="entry name" value="DNA-binding_RecF"/>
</dbReference>
<dbReference type="GO" id="GO:0005524">
    <property type="term" value="F:ATP binding"/>
    <property type="evidence" value="ECO:0007669"/>
    <property type="project" value="UniProtKB-UniRule"/>
</dbReference>
<evidence type="ECO:0000313" key="12">
    <source>
        <dbReference type="EMBL" id="RKQ68532.1"/>
    </source>
</evidence>
<accession>A0A420WC95</accession>
<dbReference type="Proteomes" id="UP000277424">
    <property type="component" value="Unassembled WGS sequence"/>
</dbReference>
<keyword evidence="9 10" id="KW-0234">DNA repair</keyword>
<dbReference type="InterPro" id="IPR003395">
    <property type="entry name" value="RecF/RecN/SMC_N"/>
</dbReference>
<dbReference type="Gene3D" id="1.20.1050.90">
    <property type="entry name" value="RecF/RecN/SMC, N-terminal domain"/>
    <property type="match status" value="1"/>
</dbReference>
<keyword evidence="9 10" id="KW-0742">SOS response</keyword>
<reference evidence="12 13" key="1">
    <citation type="submission" date="2018-10" db="EMBL/GenBank/DDBJ databases">
        <title>Comparative analysis of microorganisms from saline springs in Andes Mountain Range, Colombia.</title>
        <authorList>
            <person name="Rubin E."/>
        </authorList>
    </citation>
    <scope>NUCLEOTIDE SEQUENCE [LARGE SCALE GENOMIC DNA]</scope>
    <source>
        <strain evidence="12 13">USBA 36</strain>
    </source>
</reference>
<dbReference type="GO" id="GO:0005737">
    <property type="term" value="C:cytoplasm"/>
    <property type="evidence" value="ECO:0007669"/>
    <property type="project" value="UniProtKB-SubCell"/>
</dbReference>
<keyword evidence="5 9" id="KW-0235">DNA replication</keyword>
<sequence length="393" mass="41889">MNAALAFQQQPARASARLAVERLIVTDFRCYASARLEIDGRPVVLTGANGAGKTNLLEAVSFLAPGRGLRRAKLSEIDRLSGDAGGWAVAARLETALGPLNIGTGRDMAAATGVERRVVRIDGETAKSQSVLADHLSMAWLTPQMDRLFLDGASGRRRFFDRLAYGADPAHAGRVSAYEQALRERARLLKQGRADARWLTALEEQMAAGGIAIAAARQALVARLNQACEMSTGPFPRAALALEGTVDQWLAEMPALDAEDRLRAALADNRRLDAETGGAAEGPHRSDIVARHVEKDMPAALCSTGEQKALLIAITLAHARAQTAETGIAPILLLDEVAAHLDEARRAALYDEICALGSQAWLTGTDRALFEPFAGRAQYAIVADATITPEASV</sequence>
<dbReference type="PANTHER" id="PTHR32182:SF0">
    <property type="entry name" value="DNA REPLICATION AND REPAIR PROTEIN RECF"/>
    <property type="match status" value="1"/>
</dbReference>
<dbReference type="PANTHER" id="PTHR32182">
    <property type="entry name" value="DNA REPLICATION AND REPAIR PROTEIN RECF"/>
    <property type="match status" value="1"/>
</dbReference>
<evidence type="ECO:0000313" key="13">
    <source>
        <dbReference type="Proteomes" id="UP000277424"/>
    </source>
</evidence>
<evidence type="ECO:0000256" key="10">
    <source>
        <dbReference type="RuleBase" id="RU000578"/>
    </source>
</evidence>
<dbReference type="InterPro" id="IPR042174">
    <property type="entry name" value="RecF_2"/>
</dbReference>
<evidence type="ECO:0000256" key="6">
    <source>
        <dbReference type="ARBA" id="ARBA00022741"/>
    </source>
</evidence>
<gene>
    <name evidence="9" type="primary">recF</name>
    <name evidence="12" type="ORF">BCL74_3012</name>
</gene>
<evidence type="ECO:0000259" key="11">
    <source>
        <dbReference type="Pfam" id="PF02463"/>
    </source>
</evidence>
<evidence type="ECO:0000256" key="2">
    <source>
        <dbReference type="ARBA" id="ARBA00008016"/>
    </source>
</evidence>
<dbReference type="HAMAP" id="MF_00365">
    <property type="entry name" value="RecF"/>
    <property type="match status" value="1"/>
</dbReference>
<evidence type="ECO:0000256" key="8">
    <source>
        <dbReference type="ARBA" id="ARBA00023125"/>
    </source>
</evidence>
<keyword evidence="9 10" id="KW-0227">DNA damage</keyword>
<feature type="binding site" evidence="9">
    <location>
        <begin position="47"/>
        <end position="54"/>
    </location>
    <ligand>
        <name>ATP</name>
        <dbReference type="ChEBI" id="CHEBI:30616"/>
    </ligand>
</feature>
<keyword evidence="8 9" id="KW-0238">DNA-binding</keyword>
<dbReference type="InterPro" id="IPR027417">
    <property type="entry name" value="P-loop_NTPase"/>
</dbReference>
<evidence type="ECO:0000256" key="9">
    <source>
        <dbReference type="HAMAP-Rule" id="MF_00365"/>
    </source>
</evidence>
<proteinExistence type="inferred from homology"/>
<dbReference type="GO" id="GO:0006260">
    <property type="term" value="P:DNA replication"/>
    <property type="evidence" value="ECO:0007669"/>
    <property type="project" value="UniProtKB-UniRule"/>
</dbReference>
<evidence type="ECO:0000256" key="5">
    <source>
        <dbReference type="ARBA" id="ARBA00022705"/>
    </source>
</evidence>
<dbReference type="AlphaFoldDB" id="A0A420WC95"/>
<evidence type="ECO:0000256" key="1">
    <source>
        <dbReference type="ARBA" id="ARBA00004496"/>
    </source>
</evidence>
<dbReference type="GO" id="GO:0009432">
    <property type="term" value="P:SOS response"/>
    <property type="evidence" value="ECO:0007669"/>
    <property type="project" value="UniProtKB-UniRule"/>
</dbReference>
<dbReference type="RefSeq" id="WP_121221216.1">
    <property type="nucleotide sequence ID" value="NZ_RBIG01000003.1"/>
</dbReference>
<dbReference type="PROSITE" id="PS00617">
    <property type="entry name" value="RECF_1"/>
    <property type="match status" value="1"/>
</dbReference>
<dbReference type="OrthoDB" id="9803889at2"/>
<protein>
    <recommendedName>
        <fullName evidence="3 9">DNA replication and repair protein RecF</fullName>
    </recommendedName>
</protein>
<keyword evidence="7 9" id="KW-0067">ATP-binding</keyword>
<comment type="function">
    <text evidence="9 10">The RecF protein is involved in DNA metabolism; it is required for DNA replication and normal SOS inducibility. RecF binds preferentially to single-stranded, linear DNA. It also seems to bind ATP.</text>
</comment>
<evidence type="ECO:0000256" key="4">
    <source>
        <dbReference type="ARBA" id="ARBA00022490"/>
    </source>
</evidence>
<feature type="domain" description="RecF/RecN/SMC N-terminal" evidence="11">
    <location>
        <begin position="20"/>
        <end position="361"/>
    </location>
</feature>
<comment type="subcellular location">
    <subcellularLocation>
        <location evidence="1 9 10">Cytoplasm</location>
    </subcellularLocation>
</comment>
<dbReference type="GO" id="GO:0006302">
    <property type="term" value="P:double-strand break repair"/>
    <property type="evidence" value="ECO:0007669"/>
    <property type="project" value="TreeGrafter"/>
</dbReference>
<dbReference type="GO" id="GO:0000731">
    <property type="term" value="P:DNA synthesis involved in DNA repair"/>
    <property type="evidence" value="ECO:0007669"/>
    <property type="project" value="TreeGrafter"/>
</dbReference>